<dbReference type="PROSITE" id="PS51257">
    <property type="entry name" value="PROKAR_LIPOPROTEIN"/>
    <property type="match status" value="1"/>
</dbReference>
<dbReference type="PANTHER" id="PTHR16026">
    <property type="entry name" value="CARTILAGE ACIDIC PROTEIN 1"/>
    <property type="match status" value="1"/>
</dbReference>
<name>A0A518HA80_9BACT</name>
<evidence type="ECO:0000313" key="3">
    <source>
        <dbReference type="EMBL" id="QDV37758.1"/>
    </source>
</evidence>
<keyword evidence="4" id="KW-1185">Reference proteome</keyword>
<dbReference type="InterPro" id="IPR027039">
    <property type="entry name" value="Crtac1"/>
</dbReference>
<dbReference type="AlphaFoldDB" id="A0A518HA80"/>
<organism evidence="3 4">
    <name type="scientific">Tautonia plasticadhaerens</name>
    <dbReference type="NCBI Taxonomy" id="2527974"/>
    <lineage>
        <taxon>Bacteria</taxon>
        <taxon>Pseudomonadati</taxon>
        <taxon>Planctomycetota</taxon>
        <taxon>Planctomycetia</taxon>
        <taxon>Isosphaerales</taxon>
        <taxon>Isosphaeraceae</taxon>
        <taxon>Tautonia</taxon>
    </lineage>
</organism>
<dbReference type="OrthoDB" id="5287961at2"/>
<dbReference type="InterPro" id="IPR011519">
    <property type="entry name" value="UnbV_ASPIC"/>
</dbReference>
<feature type="domain" description="ASPIC/UnbV" evidence="2">
    <location>
        <begin position="556"/>
        <end position="622"/>
    </location>
</feature>
<dbReference type="KEGG" id="tpla:ElP_57040"/>
<dbReference type="EMBL" id="CP036426">
    <property type="protein sequence ID" value="QDV37758.1"/>
    <property type="molecule type" value="Genomic_DNA"/>
</dbReference>
<evidence type="ECO:0000259" key="2">
    <source>
        <dbReference type="Pfam" id="PF07593"/>
    </source>
</evidence>
<dbReference type="Proteomes" id="UP000317835">
    <property type="component" value="Chromosome"/>
</dbReference>
<keyword evidence="1" id="KW-0732">Signal</keyword>
<protein>
    <submittedName>
        <fullName evidence="3">ASPIC and UnbV</fullName>
    </submittedName>
</protein>
<reference evidence="3 4" key="1">
    <citation type="submission" date="2019-02" db="EMBL/GenBank/DDBJ databases">
        <title>Deep-cultivation of Planctomycetes and their phenomic and genomic characterization uncovers novel biology.</title>
        <authorList>
            <person name="Wiegand S."/>
            <person name="Jogler M."/>
            <person name="Boedeker C."/>
            <person name="Pinto D."/>
            <person name="Vollmers J."/>
            <person name="Rivas-Marin E."/>
            <person name="Kohn T."/>
            <person name="Peeters S.H."/>
            <person name="Heuer A."/>
            <person name="Rast P."/>
            <person name="Oberbeckmann S."/>
            <person name="Bunk B."/>
            <person name="Jeske O."/>
            <person name="Meyerdierks A."/>
            <person name="Storesund J.E."/>
            <person name="Kallscheuer N."/>
            <person name="Luecker S."/>
            <person name="Lage O.M."/>
            <person name="Pohl T."/>
            <person name="Merkel B.J."/>
            <person name="Hornburger P."/>
            <person name="Mueller R.-W."/>
            <person name="Bruemmer F."/>
            <person name="Labrenz M."/>
            <person name="Spormann A.M."/>
            <person name="Op den Camp H."/>
            <person name="Overmann J."/>
            <person name="Amann R."/>
            <person name="Jetten M.S.M."/>
            <person name="Mascher T."/>
            <person name="Medema M.H."/>
            <person name="Devos D.P."/>
            <person name="Kaster A.-K."/>
            <person name="Ovreas L."/>
            <person name="Rohde M."/>
            <person name="Galperin M.Y."/>
            <person name="Jogler C."/>
        </authorList>
    </citation>
    <scope>NUCLEOTIDE SEQUENCE [LARGE SCALE GENOMIC DNA]</scope>
    <source>
        <strain evidence="3 4">ElP</strain>
    </source>
</reference>
<dbReference type="Pfam" id="PF07593">
    <property type="entry name" value="UnbV_ASPIC"/>
    <property type="match status" value="1"/>
</dbReference>
<evidence type="ECO:0000313" key="4">
    <source>
        <dbReference type="Proteomes" id="UP000317835"/>
    </source>
</evidence>
<dbReference type="Pfam" id="PF13517">
    <property type="entry name" value="FG-GAP_3"/>
    <property type="match status" value="2"/>
</dbReference>
<proteinExistence type="predicted"/>
<gene>
    <name evidence="3" type="ORF">ElP_57040</name>
</gene>
<dbReference type="SUPFAM" id="SSF69318">
    <property type="entry name" value="Integrin alpha N-terminal domain"/>
    <property type="match status" value="1"/>
</dbReference>
<dbReference type="InterPro" id="IPR013517">
    <property type="entry name" value="FG-GAP"/>
</dbReference>
<dbReference type="RefSeq" id="WP_145275794.1">
    <property type="nucleotide sequence ID" value="NZ_CP036426.1"/>
</dbReference>
<evidence type="ECO:0000256" key="1">
    <source>
        <dbReference type="ARBA" id="ARBA00022729"/>
    </source>
</evidence>
<dbReference type="PANTHER" id="PTHR16026:SF0">
    <property type="entry name" value="CARTILAGE ACIDIC PROTEIN 1"/>
    <property type="match status" value="1"/>
</dbReference>
<dbReference type="Gene3D" id="2.130.10.130">
    <property type="entry name" value="Integrin alpha, N-terminal"/>
    <property type="match status" value="2"/>
</dbReference>
<sequence>MAWSTRGSRGGASCRAIAGLTLVMAGCEANPNDDPAGTGAQTGRIVVASHEEIGLRFGLSDRMAYLGLADSLATTPKTPSPFRFTDILEGSGVDFVHVSGTTADRYFPTAFGSGVAMVDYDGDGRLDLYFATCTFLPLGTAEAGPNKLYKNLGGGMFEDVTAEAGLDFRGFCHGIIAGDVDNDGDQDLFLCNVGPNALFLNEGDGTFRDVSRDAGIDAPAWSMGGVMLDYDGDGDLDLFVANYGDYEFLRTPRPCGSDRIPIYCQPGGVPTARHMLYRNDGEGTFTDVTDEAGLGRDDGRGFGAVAADLNGDVLVDLYVVNDLRPNFLFLNRGDGTFEDATETSGAGLDATGGPQASMGVDAEDCDGDGLPELLASNFQYEYTALYRNLTDSTSATADRGGVPPAGFHDSSAEVGLVDDSRPYVGWGCALADFDNDGWPDCFVANGHIDSNRNELSPVLSYLQPPMLHRNVPVGDSGAIAPGVGRRFQLATLGVGPYFASRHAGRGAAFGDLDDDGDIDIVVNHRDGAPAILRNDTPGNHAWIRLELVGDRSNRDAIGARVEVEAGGRTITRQRKSGSSMCSSNDPRLLVGLGSVEEVARLRIRWPSGTVSTLEQLATNTTYEVFEPDNEEGEVAAVAMP</sequence>
<accession>A0A518HA80</accession>
<dbReference type="InterPro" id="IPR028994">
    <property type="entry name" value="Integrin_alpha_N"/>
</dbReference>